<dbReference type="Gene3D" id="3.30.420.10">
    <property type="entry name" value="Ribonuclease H-like superfamily/Ribonuclease H"/>
    <property type="match status" value="1"/>
</dbReference>
<dbReference type="GO" id="GO:0003676">
    <property type="term" value="F:nucleic acid binding"/>
    <property type="evidence" value="ECO:0007669"/>
    <property type="project" value="InterPro"/>
</dbReference>
<comment type="caution">
    <text evidence="4">The sequence shown here is derived from an EMBL/GenBank/DDBJ whole genome shotgun (WGS) entry which is preliminary data.</text>
</comment>
<reference evidence="5" key="1">
    <citation type="journal article" date="2019" name="Nat. Commun.">
        <title>Expansion of phycobilisome linker gene families in mesophilic red algae.</title>
        <authorList>
            <person name="Lee J."/>
            <person name="Kim D."/>
            <person name="Bhattacharya D."/>
            <person name="Yoon H.S."/>
        </authorList>
    </citation>
    <scope>NUCLEOTIDE SEQUENCE [LARGE SCALE GENOMIC DNA]</scope>
    <source>
        <strain evidence="5">CCMP 1328</strain>
    </source>
</reference>
<evidence type="ECO:0000313" key="4">
    <source>
        <dbReference type="EMBL" id="KAA8493427.1"/>
    </source>
</evidence>
<dbReference type="GO" id="GO:0015074">
    <property type="term" value="P:DNA integration"/>
    <property type="evidence" value="ECO:0007669"/>
    <property type="project" value="InterPro"/>
</dbReference>
<feature type="domain" description="Integrase catalytic" evidence="3">
    <location>
        <begin position="169"/>
        <end position="305"/>
    </location>
</feature>
<feature type="chain" id="PRO_5023905061" description="Integrase catalytic domain-containing protein" evidence="2">
    <location>
        <begin position="21"/>
        <end position="305"/>
    </location>
</feature>
<dbReference type="PANTHER" id="PTHR37984">
    <property type="entry name" value="PROTEIN CBG26694"/>
    <property type="match status" value="1"/>
</dbReference>
<dbReference type="AlphaFoldDB" id="A0A5J4YSL7"/>
<dbReference type="PANTHER" id="PTHR37984:SF5">
    <property type="entry name" value="PROTEIN NYNRIN-LIKE"/>
    <property type="match status" value="1"/>
</dbReference>
<dbReference type="EMBL" id="VRMN01000007">
    <property type="protein sequence ID" value="KAA8493427.1"/>
    <property type="molecule type" value="Genomic_DNA"/>
</dbReference>
<keyword evidence="2" id="KW-0732">Signal</keyword>
<evidence type="ECO:0000256" key="2">
    <source>
        <dbReference type="SAM" id="SignalP"/>
    </source>
</evidence>
<dbReference type="SUPFAM" id="SSF53098">
    <property type="entry name" value="Ribonuclease H-like"/>
    <property type="match status" value="1"/>
</dbReference>
<dbReference type="InterPro" id="IPR001584">
    <property type="entry name" value="Integrase_cat-core"/>
</dbReference>
<keyword evidence="5" id="KW-1185">Reference proteome</keyword>
<dbReference type="PROSITE" id="PS50994">
    <property type="entry name" value="INTEGRASE"/>
    <property type="match status" value="1"/>
</dbReference>
<organism evidence="4 5">
    <name type="scientific">Porphyridium purpureum</name>
    <name type="common">Red alga</name>
    <name type="synonym">Porphyridium cruentum</name>
    <dbReference type="NCBI Taxonomy" id="35688"/>
    <lineage>
        <taxon>Eukaryota</taxon>
        <taxon>Rhodophyta</taxon>
        <taxon>Bangiophyceae</taxon>
        <taxon>Porphyridiales</taxon>
        <taxon>Porphyridiaceae</taxon>
        <taxon>Porphyridium</taxon>
    </lineage>
</organism>
<dbReference type="InterPro" id="IPR036397">
    <property type="entry name" value="RNaseH_sf"/>
</dbReference>
<accession>A0A5J4YSL7</accession>
<dbReference type="InterPro" id="IPR050951">
    <property type="entry name" value="Retrovirus_Pol_polyprotein"/>
</dbReference>
<evidence type="ECO:0000256" key="1">
    <source>
        <dbReference type="SAM" id="MobiDB-lite"/>
    </source>
</evidence>
<evidence type="ECO:0000259" key="3">
    <source>
        <dbReference type="PROSITE" id="PS50994"/>
    </source>
</evidence>
<dbReference type="Proteomes" id="UP000324585">
    <property type="component" value="Unassembled WGS sequence"/>
</dbReference>
<protein>
    <recommendedName>
        <fullName evidence="3">Integrase catalytic domain-containing protein</fullName>
    </recommendedName>
</protein>
<feature type="region of interest" description="Disordered" evidence="1">
    <location>
        <begin position="44"/>
        <end position="66"/>
    </location>
</feature>
<feature type="signal peptide" evidence="2">
    <location>
        <begin position="1"/>
        <end position="20"/>
    </location>
</feature>
<sequence>MDPCWNLAVTLLVHCHFSHSANWKTGEHEAAVYVKTWRPASRLGGREKGEREVAKGSEEEEEKEKEVDNTVVVGTDHSALVWLLKQKGLQGRLARWALEIQGLPFAVEYRPGKEMEAPDCLSRDSVPEQEGKDVLEEIDDVALGLPGLLELIEAHRAARAFELPVWPTYEDAPVDWAVNEEGALVRTDSGRERSWVPQRLVERVLGYFHGPAWIVVCIPLGEESKKSFAATLLERWLFVSGAPERLLSDNGASFSSEKIQSLRALLGIQKIATSGYHPRGKASIERSNRMLMQQVRARVAGAEED</sequence>
<evidence type="ECO:0000313" key="5">
    <source>
        <dbReference type="Proteomes" id="UP000324585"/>
    </source>
</evidence>
<dbReference type="OrthoDB" id="8065738at2759"/>
<name>A0A5J4YSL7_PORPP</name>
<gene>
    <name evidence="4" type="ORF">FVE85_8872</name>
</gene>
<proteinExistence type="predicted"/>
<feature type="compositionally biased region" description="Basic and acidic residues" evidence="1">
    <location>
        <begin position="44"/>
        <end position="57"/>
    </location>
</feature>
<dbReference type="InterPro" id="IPR012337">
    <property type="entry name" value="RNaseH-like_sf"/>
</dbReference>